<evidence type="ECO:0000313" key="7">
    <source>
        <dbReference type="EMBL" id="KQJ86879.1"/>
    </source>
</evidence>
<dbReference type="OrthoDB" id="428658at2759"/>
<dbReference type="Gramene" id="KQJ86879">
    <property type="protein sequence ID" value="KQJ86879"/>
    <property type="gene ID" value="BRADI_4g08187v3"/>
</dbReference>
<dbReference type="Gene3D" id="3.30.2350.10">
    <property type="entry name" value="Pseudouridine synthase"/>
    <property type="match status" value="1"/>
</dbReference>
<reference evidence="7 8" key="1">
    <citation type="journal article" date="2010" name="Nature">
        <title>Genome sequencing and analysis of the model grass Brachypodium distachyon.</title>
        <authorList>
            <consortium name="International Brachypodium Initiative"/>
        </authorList>
    </citation>
    <scope>NUCLEOTIDE SEQUENCE [LARGE SCALE GENOMIC DNA]</scope>
    <source>
        <strain evidence="7 8">Bd21</strain>
    </source>
</reference>
<dbReference type="GO" id="GO:0003723">
    <property type="term" value="F:RNA binding"/>
    <property type="evidence" value="ECO:0007669"/>
    <property type="project" value="UniProtKB-KW"/>
</dbReference>
<dbReference type="InterPro" id="IPR020103">
    <property type="entry name" value="PsdUridine_synth_cat_dom_sf"/>
</dbReference>
<sequence length="376" mass="41538">MAAFLLLRRQVGGALPRLQQPYARLSTAAARQDTLDAGCTGSKEDRGNKNRWRELPPFAPLDITAAARAILRGKGGEAEETSSSTAIRWVRRCCPDLPASLVQKLFRLRKVKKNALTAETSSTDASAEQFQLKRVHRLDRDCSGVLVLGRTQLSASILHAIFREKTADALADGTQQVLQRKYVALVIGTPRHSKGLLSAPLAKVLLQDGKSERLTVKAGPNTTSVQDALTEYRVIESCPQGFTWLELFPLTGRKHQLRVHCAEVLGTPIVGDYKYGRQAHQNWSPLPAPQAIEEELLKKRRLPFGLVLGGGSVVEEQPQLHLHCKQMVLPDISAAVQGLQSEDADRDFSDLEKLSFVAPLPQHMRLSWEVLKSVNK</sequence>
<dbReference type="ExpressionAtlas" id="A0A0Q3EGL4">
    <property type="expression patterns" value="baseline and differential"/>
</dbReference>
<dbReference type="Pfam" id="PF00849">
    <property type="entry name" value="PseudoU_synth_2"/>
    <property type="match status" value="1"/>
</dbReference>
<dbReference type="PANTHER" id="PTHR21600:SF81">
    <property type="entry name" value="21S RRNA PSEUDOURIDINE(2819) SYNTHASE"/>
    <property type="match status" value="1"/>
</dbReference>
<name>A0A0Q3EGL4_BRADI</name>
<dbReference type="GO" id="GO:0009982">
    <property type="term" value="F:pseudouridine synthase activity"/>
    <property type="evidence" value="ECO:0007669"/>
    <property type="project" value="InterPro"/>
</dbReference>
<dbReference type="AlphaFoldDB" id="A0A0Q3EGL4"/>
<dbReference type="CDD" id="cd02869">
    <property type="entry name" value="PseudoU_synth_RluA_like"/>
    <property type="match status" value="1"/>
</dbReference>
<reference evidence="7" key="2">
    <citation type="submission" date="2017-06" db="EMBL/GenBank/DDBJ databases">
        <title>WGS assembly of Brachypodium distachyon.</title>
        <authorList>
            <consortium name="The International Brachypodium Initiative"/>
            <person name="Lucas S."/>
            <person name="Harmon-Smith M."/>
            <person name="Lail K."/>
            <person name="Tice H."/>
            <person name="Grimwood J."/>
            <person name="Bruce D."/>
            <person name="Barry K."/>
            <person name="Shu S."/>
            <person name="Lindquist E."/>
            <person name="Wang M."/>
            <person name="Pitluck S."/>
            <person name="Vogel J.P."/>
            <person name="Garvin D.F."/>
            <person name="Mockler T.C."/>
            <person name="Schmutz J."/>
            <person name="Rokhsar D."/>
            <person name="Bevan M.W."/>
        </authorList>
    </citation>
    <scope>NUCLEOTIDE SEQUENCE</scope>
    <source>
        <strain evidence="7">Bd21</strain>
    </source>
</reference>
<feature type="domain" description="Pseudouridine synthase RsuA/RluA-like" evidence="6">
    <location>
        <begin position="116"/>
        <end position="262"/>
    </location>
</feature>
<evidence type="ECO:0000256" key="3">
    <source>
        <dbReference type="ARBA" id="ARBA00022884"/>
    </source>
</evidence>
<dbReference type="PANTHER" id="PTHR21600">
    <property type="entry name" value="MITOCHONDRIAL RNA PSEUDOURIDINE SYNTHASE"/>
    <property type="match status" value="1"/>
</dbReference>
<proteinExistence type="inferred from homology"/>
<reference evidence="8" key="3">
    <citation type="submission" date="2018-08" db="UniProtKB">
        <authorList>
            <consortium name="EnsemblPlants"/>
        </authorList>
    </citation>
    <scope>IDENTIFICATION</scope>
    <source>
        <strain evidence="8">cv. Bd21</strain>
    </source>
</reference>
<gene>
    <name evidence="8" type="primary">LOC100821438</name>
    <name evidence="7" type="ORF">BRADI_4g08187v3</name>
</gene>
<dbReference type="SUPFAM" id="SSF55120">
    <property type="entry name" value="Pseudouridine synthase"/>
    <property type="match status" value="1"/>
</dbReference>
<dbReference type="EMBL" id="CM000883">
    <property type="protein sequence ID" value="KQJ86879.1"/>
    <property type="molecule type" value="Genomic_DNA"/>
</dbReference>
<evidence type="ECO:0000313" key="9">
    <source>
        <dbReference type="Proteomes" id="UP000008810"/>
    </source>
</evidence>
<dbReference type="InterPro" id="IPR050188">
    <property type="entry name" value="RluA_PseudoU_synthase"/>
</dbReference>
<dbReference type="EnsemblPlants" id="KQJ86879">
    <property type="protein sequence ID" value="KQJ86879"/>
    <property type="gene ID" value="BRADI_4g08187v3"/>
</dbReference>
<accession>A0A0Q3EGL4</accession>
<organism evidence="7">
    <name type="scientific">Brachypodium distachyon</name>
    <name type="common">Purple false brome</name>
    <name type="synonym">Trachynia distachya</name>
    <dbReference type="NCBI Taxonomy" id="15368"/>
    <lineage>
        <taxon>Eukaryota</taxon>
        <taxon>Viridiplantae</taxon>
        <taxon>Streptophyta</taxon>
        <taxon>Embryophyta</taxon>
        <taxon>Tracheophyta</taxon>
        <taxon>Spermatophyta</taxon>
        <taxon>Magnoliopsida</taxon>
        <taxon>Liliopsida</taxon>
        <taxon>Poales</taxon>
        <taxon>Poaceae</taxon>
        <taxon>BOP clade</taxon>
        <taxon>Pooideae</taxon>
        <taxon>Stipodae</taxon>
        <taxon>Brachypodieae</taxon>
        <taxon>Brachypodium</taxon>
    </lineage>
</organism>
<evidence type="ECO:0000259" key="6">
    <source>
        <dbReference type="Pfam" id="PF00849"/>
    </source>
</evidence>
<comment type="subcellular location">
    <subcellularLocation>
        <location evidence="1">Mitochondrion</location>
    </subcellularLocation>
</comment>
<dbReference type="InterPro" id="IPR006145">
    <property type="entry name" value="PsdUridine_synth_RsuA/RluA"/>
</dbReference>
<dbReference type="GO" id="GO:0001522">
    <property type="term" value="P:pseudouridine synthesis"/>
    <property type="evidence" value="ECO:0007669"/>
    <property type="project" value="InterPro"/>
</dbReference>
<evidence type="ECO:0000256" key="5">
    <source>
        <dbReference type="ARBA" id="ARBA00023235"/>
    </source>
</evidence>
<evidence type="ECO:0000256" key="1">
    <source>
        <dbReference type="ARBA" id="ARBA00004173"/>
    </source>
</evidence>
<comment type="similarity">
    <text evidence="2">Belongs to the pseudouridine synthase RluA family.</text>
</comment>
<evidence type="ECO:0000256" key="4">
    <source>
        <dbReference type="ARBA" id="ARBA00023128"/>
    </source>
</evidence>
<protein>
    <recommendedName>
        <fullName evidence="6">Pseudouridine synthase RsuA/RluA-like domain-containing protein</fullName>
    </recommendedName>
</protein>
<evidence type="ECO:0000313" key="8">
    <source>
        <dbReference type="EnsemblPlants" id="KQJ86879"/>
    </source>
</evidence>
<keyword evidence="5" id="KW-0413">Isomerase</keyword>
<evidence type="ECO:0000256" key="2">
    <source>
        <dbReference type="ARBA" id="ARBA00010876"/>
    </source>
</evidence>
<keyword evidence="4" id="KW-0496">Mitochondrion</keyword>
<dbReference type="Proteomes" id="UP000008810">
    <property type="component" value="Chromosome 4"/>
</dbReference>
<keyword evidence="3" id="KW-0694">RNA-binding</keyword>
<dbReference type="GO" id="GO:0005739">
    <property type="term" value="C:mitochondrion"/>
    <property type="evidence" value="ECO:0007669"/>
    <property type="project" value="UniProtKB-SubCell"/>
</dbReference>
<keyword evidence="9" id="KW-1185">Reference proteome</keyword>